<dbReference type="Gene3D" id="1.10.8.60">
    <property type="match status" value="1"/>
</dbReference>
<organism evidence="5 6">
    <name type="scientific">Kosmotoga pacifica</name>
    <dbReference type="NCBI Taxonomy" id="1330330"/>
    <lineage>
        <taxon>Bacteria</taxon>
        <taxon>Thermotogati</taxon>
        <taxon>Thermotogota</taxon>
        <taxon>Thermotogae</taxon>
        <taxon>Kosmotogales</taxon>
        <taxon>Kosmotogaceae</taxon>
        <taxon>Kosmotoga</taxon>
    </lineage>
</organism>
<dbReference type="RefSeq" id="WP_047755017.1">
    <property type="nucleotide sequence ID" value="NZ_CAJUHA010000005.1"/>
</dbReference>
<proteinExistence type="predicted"/>
<dbReference type="InterPro" id="IPR005790">
    <property type="entry name" value="DNA_polIII_delta"/>
</dbReference>
<gene>
    <name evidence="5" type="ORF">IX53_08710</name>
</gene>
<evidence type="ECO:0000256" key="2">
    <source>
        <dbReference type="ARBA" id="ARBA00022695"/>
    </source>
</evidence>
<keyword evidence="6" id="KW-1185">Reference proteome</keyword>
<evidence type="ECO:0000256" key="4">
    <source>
        <dbReference type="ARBA" id="ARBA00022932"/>
    </source>
</evidence>
<evidence type="ECO:0000313" key="6">
    <source>
        <dbReference type="Proteomes" id="UP000035159"/>
    </source>
</evidence>
<dbReference type="AlphaFoldDB" id="A0A0G2Z8I6"/>
<accession>A0A0G2Z8I6</accession>
<keyword evidence="4" id="KW-0239">DNA-directed DNA polymerase</keyword>
<evidence type="ECO:0000313" key="5">
    <source>
        <dbReference type="EMBL" id="AKI97882.1"/>
    </source>
</evidence>
<reference evidence="5 6" key="1">
    <citation type="submission" date="2015-04" db="EMBL/GenBank/DDBJ databases">
        <title>Complete Genome Sequence of Kosmotoga pacifica SLHLJ1.</title>
        <authorList>
            <person name="Jiang L.J."/>
            <person name="Shao Z.Z."/>
            <person name="Jebbar M."/>
        </authorList>
    </citation>
    <scope>NUCLEOTIDE SEQUENCE [LARGE SCALE GENOMIC DNA]</scope>
    <source>
        <strain evidence="5 6">SLHLJ1</strain>
    </source>
</reference>
<dbReference type="PANTHER" id="PTHR34388:SF1">
    <property type="entry name" value="DNA POLYMERASE III SUBUNIT DELTA"/>
    <property type="match status" value="1"/>
</dbReference>
<protein>
    <recommendedName>
        <fullName evidence="7">DNA polymerase III delta N-terminal domain-containing protein</fullName>
    </recommendedName>
</protein>
<dbReference type="GO" id="GO:0003887">
    <property type="term" value="F:DNA-directed DNA polymerase activity"/>
    <property type="evidence" value="ECO:0007669"/>
    <property type="project" value="UniProtKB-KW"/>
</dbReference>
<dbReference type="STRING" id="1330330.IX53_08710"/>
<keyword evidence="2" id="KW-0548">Nucleotidyltransferase</keyword>
<sequence>MIFCLMGDSEVLKELFVKSKVNSVKIIFPDDSDKLEKLERALTSSMMFVENDGIWLKKFKKWNKKEKSICVPLIEHVGKEMTLFVEDEVINGCEKKTFELPKYWDKKNWKLFICKLASNLKIEIEKDAAERLFELFGGKEWAIFSELKKLKTLGKKITVADVDLYTFALSNITTEEIAMDILKNRNSRTLINKMEKKSVSFLPLLSSLTRLILDLGLVKEALLSYDRPLTNWKSILELERITGIKTGRLAKLVGFAFSGTSGGINLVEHYDLSELKRALTELQKLDEAYKNGELGEKSGILELMNLFQK</sequence>
<dbReference type="EMBL" id="CP011232">
    <property type="protein sequence ID" value="AKI97882.1"/>
    <property type="molecule type" value="Genomic_DNA"/>
</dbReference>
<dbReference type="PANTHER" id="PTHR34388">
    <property type="entry name" value="DNA POLYMERASE III SUBUNIT DELTA"/>
    <property type="match status" value="1"/>
</dbReference>
<dbReference type="GO" id="GO:0003677">
    <property type="term" value="F:DNA binding"/>
    <property type="evidence" value="ECO:0007669"/>
    <property type="project" value="InterPro"/>
</dbReference>
<keyword evidence="3" id="KW-0235">DNA replication</keyword>
<evidence type="ECO:0000256" key="3">
    <source>
        <dbReference type="ARBA" id="ARBA00022705"/>
    </source>
</evidence>
<evidence type="ECO:0008006" key="7">
    <source>
        <dbReference type="Google" id="ProtNLM"/>
    </source>
</evidence>
<dbReference type="PATRIC" id="fig|1330330.3.peg.1772"/>
<evidence type="ECO:0000256" key="1">
    <source>
        <dbReference type="ARBA" id="ARBA00022679"/>
    </source>
</evidence>
<dbReference type="OrthoDB" id="41758at2"/>
<dbReference type="GO" id="GO:0009360">
    <property type="term" value="C:DNA polymerase III complex"/>
    <property type="evidence" value="ECO:0007669"/>
    <property type="project" value="TreeGrafter"/>
</dbReference>
<dbReference type="KEGG" id="kpf:IX53_08710"/>
<dbReference type="Proteomes" id="UP000035159">
    <property type="component" value="Chromosome"/>
</dbReference>
<name>A0A0G2Z8I6_9BACT</name>
<keyword evidence="1" id="KW-0808">Transferase</keyword>
<dbReference type="GO" id="GO:0006261">
    <property type="term" value="P:DNA-templated DNA replication"/>
    <property type="evidence" value="ECO:0007669"/>
    <property type="project" value="TreeGrafter"/>
</dbReference>